<proteinExistence type="predicted"/>
<feature type="chain" id="PRO_5022827165" description="SsuA/THI5-like domain-containing protein" evidence="1">
    <location>
        <begin position="35"/>
        <end position="114"/>
    </location>
</feature>
<dbReference type="EMBL" id="VDFV01000093">
    <property type="protein sequence ID" value="TNC59851.1"/>
    <property type="molecule type" value="Genomic_DNA"/>
</dbReference>
<keyword evidence="3" id="KW-1185">Reference proteome</keyword>
<feature type="signal peptide" evidence="1">
    <location>
        <begin position="1"/>
        <end position="34"/>
    </location>
</feature>
<gene>
    <name evidence="2" type="ORF">FHG71_22495</name>
</gene>
<dbReference type="RefSeq" id="WP_218014221.1">
    <property type="nucleotide sequence ID" value="NZ_VDFV01000093.1"/>
</dbReference>
<comment type="caution">
    <text evidence="2">The sequence shown here is derived from an EMBL/GenBank/DDBJ whole genome shotgun (WGS) entry which is preliminary data.</text>
</comment>
<accession>A0A5C4NA73</accession>
<evidence type="ECO:0000313" key="2">
    <source>
        <dbReference type="EMBL" id="TNC59851.1"/>
    </source>
</evidence>
<evidence type="ECO:0000256" key="1">
    <source>
        <dbReference type="SAM" id="SignalP"/>
    </source>
</evidence>
<dbReference type="Gene3D" id="3.40.190.10">
    <property type="entry name" value="Periplasmic binding protein-like II"/>
    <property type="match status" value="1"/>
</dbReference>
<sequence length="114" mass="12282">MKLAENVREFIMRQPITLAVSAFSVLAGAGAASAADEIRVLTPTWLGFAPLYIAQDLGCFEENDLAVSMTFEDDLTNKLAAMTRGDIEVLMRSVGEGVVAQSCGGWSRRGSWPL</sequence>
<keyword evidence="1" id="KW-0732">Signal</keyword>
<protein>
    <recommendedName>
        <fullName evidence="4">SsuA/THI5-like domain-containing protein</fullName>
    </recommendedName>
</protein>
<evidence type="ECO:0008006" key="4">
    <source>
        <dbReference type="Google" id="ProtNLM"/>
    </source>
</evidence>
<dbReference type="Proteomes" id="UP000305709">
    <property type="component" value="Unassembled WGS sequence"/>
</dbReference>
<organism evidence="2 3">
    <name type="scientific">Rubellimicrobium roseum</name>
    <dbReference type="NCBI Taxonomy" id="687525"/>
    <lineage>
        <taxon>Bacteria</taxon>
        <taxon>Pseudomonadati</taxon>
        <taxon>Pseudomonadota</taxon>
        <taxon>Alphaproteobacteria</taxon>
        <taxon>Rhodobacterales</taxon>
        <taxon>Roseobacteraceae</taxon>
        <taxon>Rubellimicrobium</taxon>
    </lineage>
</organism>
<evidence type="ECO:0000313" key="3">
    <source>
        <dbReference type="Proteomes" id="UP000305709"/>
    </source>
</evidence>
<feature type="non-terminal residue" evidence="2">
    <location>
        <position position="114"/>
    </location>
</feature>
<dbReference type="AlphaFoldDB" id="A0A5C4NA73"/>
<name>A0A5C4NA73_9RHOB</name>
<reference evidence="2 3" key="1">
    <citation type="submission" date="2019-06" db="EMBL/GenBank/DDBJ databases">
        <authorList>
            <person name="Jiang L."/>
        </authorList>
    </citation>
    <scope>NUCLEOTIDE SEQUENCE [LARGE SCALE GENOMIC DNA]</scope>
    <source>
        <strain evidence="2 3">YIM 48858</strain>
    </source>
</reference>